<feature type="region of interest" description="Disordered" evidence="1">
    <location>
        <begin position="86"/>
        <end position="110"/>
    </location>
</feature>
<dbReference type="VEuPathDB" id="TriTrypDB:LDHU3_09.1080"/>
<accession>A0A504X0I1</accession>
<feature type="region of interest" description="Disordered" evidence="1">
    <location>
        <begin position="228"/>
        <end position="251"/>
    </location>
</feature>
<name>A0A504X0I1_LEIDO</name>
<protein>
    <recommendedName>
        <fullName evidence="4">Histone h1-like protein</fullName>
    </recommendedName>
</protein>
<organism evidence="2 3">
    <name type="scientific">Leishmania donovani</name>
    <dbReference type="NCBI Taxonomy" id="5661"/>
    <lineage>
        <taxon>Eukaryota</taxon>
        <taxon>Discoba</taxon>
        <taxon>Euglenozoa</taxon>
        <taxon>Kinetoplastea</taxon>
        <taxon>Metakinetoplastina</taxon>
        <taxon>Trypanosomatida</taxon>
        <taxon>Trypanosomatidae</taxon>
        <taxon>Leishmaniinae</taxon>
        <taxon>Leishmania</taxon>
    </lineage>
</organism>
<dbReference type="VEuPathDB" id="TriTrypDB:LdBPK_090930.1"/>
<dbReference type="EMBL" id="RHLC01000042">
    <property type="protein sequence ID" value="TPP41693.1"/>
    <property type="molecule type" value="Genomic_DNA"/>
</dbReference>
<sequence>MASNAISSAAASLWMQNSQSHDGAAATMHTQQTDVTGAATAQDHGNALVVLEEDNTSGSNGYVDYFMGGFGPRHLAEVTVVPESAGARAHGSRNHANKADAAAAAVEASSSSETATAAAAALPTRRAGGDDGAVARRPVITKARRIRLASAASQAAEVLQSVGSPATALLLSQRVQQLQAEEALLNASLQRLKAERDLATVRHTCGEELDNYRRGVQQREQQVVRAAMTAGTRSQDPVVSYSQESGGSAGGDTLQTVVEADLLGMPATADAEAAAAAAKKAAAAGKAVQKSGRASHAAATVISAKKRLRYGATAAGGHKANASPKSLSRRPAAPAASKSKRPSLAKQTALKARAGKQPAAVCKDAVKAKPKAPLRMKATTPAFAAATAKAAARRQKAKVKAAATKPSRKLTKKPTKPRTTTKAKSVRARPPAKATPSARKTAAKKRPTYEKRPTRR</sequence>
<proteinExistence type="predicted"/>
<reference evidence="3" key="1">
    <citation type="submission" date="2019-02" db="EMBL/GenBank/DDBJ databases">
        <title>FDA dAtabase for Regulatory Grade micrObial Sequences (FDA-ARGOS): Supporting development and validation of Infectious Disease Dx tests.</title>
        <authorList>
            <person name="Duncan R."/>
            <person name="Fisher C."/>
            <person name="Tallon L."/>
            <person name="Sadzewicz L."/>
            <person name="Sengamalay N."/>
            <person name="Ott S."/>
            <person name="Godinez A."/>
            <person name="Nagaraj S."/>
            <person name="Vavikolanu K."/>
            <person name="Nadendla S."/>
            <person name="Aluvathingal J."/>
            <person name="Sichtig H."/>
        </authorList>
    </citation>
    <scope>NUCLEOTIDE SEQUENCE [LARGE SCALE GENOMIC DNA]</scope>
    <source>
        <strain evidence="3">FDAARGOS_361</strain>
    </source>
</reference>
<evidence type="ECO:0000256" key="1">
    <source>
        <dbReference type="SAM" id="MobiDB-lite"/>
    </source>
</evidence>
<feature type="region of interest" description="Disordered" evidence="1">
    <location>
        <begin position="314"/>
        <end position="345"/>
    </location>
</feature>
<feature type="compositionally biased region" description="Low complexity" evidence="1">
    <location>
        <begin position="322"/>
        <end position="337"/>
    </location>
</feature>
<evidence type="ECO:0000313" key="2">
    <source>
        <dbReference type="EMBL" id="TPP41693.1"/>
    </source>
</evidence>
<feature type="region of interest" description="Disordered" evidence="1">
    <location>
        <begin position="389"/>
        <end position="456"/>
    </location>
</feature>
<dbReference type="AlphaFoldDB" id="A0A504X0I1"/>
<dbReference type="Proteomes" id="UP000318447">
    <property type="component" value="Unassembled WGS sequence"/>
</dbReference>
<dbReference type="VEuPathDB" id="TriTrypDB:LdCL_090014700"/>
<feature type="compositionally biased region" description="Low complexity" evidence="1">
    <location>
        <begin position="99"/>
        <end position="110"/>
    </location>
</feature>
<gene>
    <name evidence="2" type="ORF">CGC21_36890</name>
</gene>
<evidence type="ECO:0000313" key="3">
    <source>
        <dbReference type="Proteomes" id="UP000318447"/>
    </source>
</evidence>
<feature type="compositionally biased region" description="Basic and acidic residues" evidence="1">
    <location>
        <begin position="447"/>
        <end position="456"/>
    </location>
</feature>
<feature type="compositionally biased region" description="Basic residues" evidence="1">
    <location>
        <begin position="406"/>
        <end position="427"/>
    </location>
</feature>
<evidence type="ECO:0008006" key="4">
    <source>
        <dbReference type="Google" id="ProtNLM"/>
    </source>
</evidence>
<comment type="caution">
    <text evidence="2">The sequence shown here is derived from an EMBL/GenBank/DDBJ whole genome shotgun (WGS) entry which is preliminary data.</text>
</comment>
<feature type="compositionally biased region" description="Polar residues" evidence="1">
    <location>
        <begin position="231"/>
        <end position="246"/>
    </location>
</feature>